<reference evidence="2" key="2">
    <citation type="submission" date="2020-09" db="EMBL/GenBank/DDBJ databases">
        <authorList>
            <person name="Sun Q."/>
            <person name="Ohkuma M."/>
        </authorList>
    </citation>
    <scope>NUCLEOTIDE SEQUENCE</scope>
    <source>
        <strain evidence="2">JCM 4956</strain>
    </source>
</reference>
<dbReference type="InterPro" id="IPR000073">
    <property type="entry name" value="AB_hydrolase_1"/>
</dbReference>
<name>A0A918NH12_9ACTN</name>
<feature type="domain" description="AB hydrolase-1" evidence="1">
    <location>
        <begin position="24"/>
        <end position="269"/>
    </location>
</feature>
<dbReference type="PANTHER" id="PTHR43798">
    <property type="entry name" value="MONOACYLGLYCEROL LIPASE"/>
    <property type="match status" value="1"/>
</dbReference>
<dbReference type="SUPFAM" id="SSF53474">
    <property type="entry name" value="alpha/beta-Hydrolases"/>
    <property type="match status" value="1"/>
</dbReference>
<evidence type="ECO:0000313" key="3">
    <source>
        <dbReference type="Proteomes" id="UP000645555"/>
    </source>
</evidence>
<dbReference type="PANTHER" id="PTHR43798:SF33">
    <property type="entry name" value="HYDROLASE, PUTATIVE (AFU_ORTHOLOGUE AFUA_2G14860)-RELATED"/>
    <property type="match status" value="1"/>
</dbReference>
<evidence type="ECO:0000313" key="2">
    <source>
        <dbReference type="EMBL" id="GGX66550.1"/>
    </source>
</evidence>
<dbReference type="InterPro" id="IPR029058">
    <property type="entry name" value="AB_hydrolase_fold"/>
</dbReference>
<organism evidence="2 3">
    <name type="scientific">Streptomyces fructofermentans</name>
    <dbReference type="NCBI Taxonomy" id="152141"/>
    <lineage>
        <taxon>Bacteria</taxon>
        <taxon>Bacillati</taxon>
        <taxon>Actinomycetota</taxon>
        <taxon>Actinomycetes</taxon>
        <taxon>Kitasatosporales</taxon>
        <taxon>Streptomycetaceae</taxon>
        <taxon>Streptomyces</taxon>
    </lineage>
</organism>
<dbReference type="Gene3D" id="3.40.50.1820">
    <property type="entry name" value="alpha/beta hydrolase"/>
    <property type="match status" value="1"/>
</dbReference>
<evidence type="ECO:0000259" key="1">
    <source>
        <dbReference type="Pfam" id="PF12697"/>
    </source>
</evidence>
<dbReference type="GO" id="GO:0016020">
    <property type="term" value="C:membrane"/>
    <property type="evidence" value="ECO:0007669"/>
    <property type="project" value="TreeGrafter"/>
</dbReference>
<dbReference type="EMBL" id="BMWD01000012">
    <property type="protein sequence ID" value="GGX66550.1"/>
    <property type="molecule type" value="Genomic_DNA"/>
</dbReference>
<accession>A0A918NH12</accession>
<dbReference type="Pfam" id="PF12697">
    <property type="entry name" value="Abhydrolase_6"/>
    <property type="match status" value="1"/>
</dbReference>
<sequence length="289" mass="30428">MTFTGIDGVPHHLRVDGSGPVCLLTAGLGMCWFDWDRVVPLLARRRTVVRFDRPGLGLSGPARAWPTLMGEARRIARVLDSAGAVGPVTVVGHSLAGFHCEAFARLFPERTAGLVLVDSSVEEAPRACAAPVLRDAATRACGTLLSAAGVPRALGPLVRRTAVRAGRYGGRGDPAPSGQVRRAYSTSRSLRAVLAENARYGDEAAELAALRDRFPLDAPVTVLAADTGGGRRWLSRQRALAERLGGALRVSAPSGHFVMLDRPRDVADAVLDTPRWPSPAGGGSPPPGD</sequence>
<dbReference type="AlphaFoldDB" id="A0A918NH12"/>
<protein>
    <submittedName>
        <fullName evidence="2">Hydrolase (Alpha/beta hydrolase fold)</fullName>
    </submittedName>
</protein>
<dbReference type="GO" id="GO:0047372">
    <property type="term" value="F:monoacylglycerol lipase activity"/>
    <property type="evidence" value="ECO:0007669"/>
    <property type="project" value="TreeGrafter"/>
</dbReference>
<keyword evidence="2" id="KW-0378">Hydrolase</keyword>
<dbReference type="Proteomes" id="UP000645555">
    <property type="component" value="Unassembled WGS sequence"/>
</dbReference>
<dbReference type="RefSeq" id="WP_190036698.1">
    <property type="nucleotide sequence ID" value="NZ_BMWD01000012.1"/>
</dbReference>
<dbReference type="GO" id="GO:0046464">
    <property type="term" value="P:acylglycerol catabolic process"/>
    <property type="evidence" value="ECO:0007669"/>
    <property type="project" value="TreeGrafter"/>
</dbReference>
<dbReference type="InterPro" id="IPR050266">
    <property type="entry name" value="AB_hydrolase_sf"/>
</dbReference>
<reference evidence="2" key="1">
    <citation type="journal article" date="2014" name="Int. J. Syst. Evol. Microbiol.">
        <title>Complete genome sequence of Corynebacterium casei LMG S-19264T (=DSM 44701T), isolated from a smear-ripened cheese.</title>
        <authorList>
            <consortium name="US DOE Joint Genome Institute (JGI-PGF)"/>
            <person name="Walter F."/>
            <person name="Albersmeier A."/>
            <person name="Kalinowski J."/>
            <person name="Ruckert C."/>
        </authorList>
    </citation>
    <scope>NUCLEOTIDE SEQUENCE</scope>
    <source>
        <strain evidence="2">JCM 4956</strain>
    </source>
</reference>
<proteinExistence type="predicted"/>
<gene>
    <name evidence="2" type="ORF">GCM10010515_37770</name>
</gene>
<keyword evidence="3" id="KW-1185">Reference proteome</keyword>
<comment type="caution">
    <text evidence="2">The sequence shown here is derived from an EMBL/GenBank/DDBJ whole genome shotgun (WGS) entry which is preliminary data.</text>
</comment>